<dbReference type="InterPro" id="IPR036427">
    <property type="entry name" value="Bromodomain-like_sf"/>
</dbReference>
<evidence type="ECO:0000256" key="2">
    <source>
        <dbReference type="PROSITE-ProRule" id="PRU00035"/>
    </source>
</evidence>
<dbReference type="PRINTS" id="PR00503">
    <property type="entry name" value="BROMODOMAIN"/>
</dbReference>
<dbReference type="InterPro" id="IPR001487">
    <property type="entry name" value="Bromodomain"/>
</dbReference>
<sequence length="256" mass="29294">MGVPHYDFIIKKKMDFNTIIKNINTNAYKSSRECIDDIFLVFTNCYIFNPPDADIVSIARILEHRFRDKLERMHEVKTRCVKPKIRSKSKNSEMGTGTKELSQEVGIHGESQIAVKQEMEFTESDLLIIKEKAHILKCANGLLSEILNGLVIQFDALSTSVNRLVDLIDNKSEGESDVIVKDDEEMQLSVNEQTFSQENEHLLRIVSNLSEEYENAEQASSFETQQTGFYYNDLLEDLEIGHWLSPIGSDNENIKP</sequence>
<proteinExistence type="predicted"/>
<evidence type="ECO:0000256" key="1">
    <source>
        <dbReference type="ARBA" id="ARBA00023117"/>
    </source>
</evidence>
<dbReference type="GO" id="GO:0006338">
    <property type="term" value="P:chromatin remodeling"/>
    <property type="evidence" value="ECO:0007669"/>
    <property type="project" value="TreeGrafter"/>
</dbReference>
<keyword evidence="1 2" id="KW-0103">Bromodomain</keyword>
<dbReference type="PANTHER" id="PTHR22880:SF225">
    <property type="entry name" value="BROMODOMAIN-CONTAINING PROTEIN BET-1-RELATED"/>
    <property type="match status" value="1"/>
</dbReference>
<protein>
    <submittedName>
        <fullName evidence="7">Bromo domain-containing protein</fullName>
    </submittedName>
</protein>
<dbReference type="PROSITE" id="PS50014">
    <property type="entry name" value="BROMODOMAIN_2"/>
    <property type="match status" value="1"/>
</dbReference>
<dbReference type="GO" id="GO:0005634">
    <property type="term" value="C:nucleus"/>
    <property type="evidence" value="ECO:0007669"/>
    <property type="project" value="TreeGrafter"/>
</dbReference>
<dbReference type="OrthoDB" id="21449at2759"/>
<name>A0A0R3TSY3_RODNA</name>
<feature type="coiled-coil region" evidence="3">
    <location>
        <begin position="199"/>
        <end position="226"/>
    </location>
</feature>
<dbReference type="Proteomes" id="UP000278807">
    <property type="component" value="Unassembled WGS sequence"/>
</dbReference>
<dbReference type="PANTHER" id="PTHR22880">
    <property type="entry name" value="FALZ-RELATED BROMODOMAIN-CONTAINING PROTEINS"/>
    <property type="match status" value="1"/>
</dbReference>
<evidence type="ECO:0000259" key="4">
    <source>
        <dbReference type="PROSITE" id="PS50014"/>
    </source>
</evidence>
<dbReference type="AlphaFoldDB" id="A0A0R3TSY3"/>
<accession>A0A0R3TSY3</accession>
<dbReference type="Gene3D" id="1.20.920.10">
    <property type="entry name" value="Bromodomain-like"/>
    <property type="match status" value="1"/>
</dbReference>
<feature type="domain" description="Bromo" evidence="4">
    <location>
        <begin position="1"/>
        <end position="56"/>
    </location>
</feature>
<dbReference type="GO" id="GO:0006355">
    <property type="term" value="P:regulation of DNA-templated transcription"/>
    <property type="evidence" value="ECO:0007669"/>
    <property type="project" value="TreeGrafter"/>
</dbReference>
<keyword evidence="6" id="KW-1185">Reference proteome</keyword>
<evidence type="ECO:0000256" key="3">
    <source>
        <dbReference type="SAM" id="Coils"/>
    </source>
</evidence>
<dbReference type="InterPro" id="IPR050935">
    <property type="entry name" value="Bromo_chromatin_reader"/>
</dbReference>
<organism evidence="7">
    <name type="scientific">Rodentolepis nana</name>
    <name type="common">Dwarf tapeworm</name>
    <name type="synonym">Hymenolepis nana</name>
    <dbReference type="NCBI Taxonomy" id="102285"/>
    <lineage>
        <taxon>Eukaryota</taxon>
        <taxon>Metazoa</taxon>
        <taxon>Spiralia</taxon>
        <taxon>Lophotrochozoa</taxon>
        <taxon>Platyhelminthes</taxon>
        <taxon>Cestoda</taxon>
        <taxon>Eucestoda</taxon>
        <taxon>Cyclophyllidea</taxon>
        <taxon>Hymenolepididae</taxon>
        <taxon>Rodentolepis</taxon>
    </lineage>
</organism>
<gene>
    <name evidence="5" type="ORF">HNAJ_LOCUS10786</name>
</gene>
<evidence type="ECO:0000313" key="6">
    <source>
        <dbReference type="Proteomes" id="UP000278807"/>
    </source>
</evidence>
<dbReference type="SUPFAM" id="SSF47370">
    <property type="entry name" value="Bromodomain"/>
    <property type="match status" value="1"/>
</dbReference>
<dbReference type="SMART" id="SM00297">
    <property type="entry name" value="BROMO"/>
    <property type="match status" value="1"/>
</dbReference>
<evidence type="ECO:0000313" key="5">
    <source>
        <dbReference type="EMBL" id="VDO08782.1"/>
    </source>
</evidence>
<dbReference type="WBParaSite" id="HNAJ_0001079101-mRNA-1">
    <property type="protein sequence ID" value="HNAJ_0001079101-mRNA-1"/>
    <property type="gene ID" value="HNAJ_0001079101"/>
</dbReference>
<reference evidence="5 6" key="2">
    <citation type="submission" date="2018-11" db="EMBL/GenBank/DDBJ databases">
        <authorList>
            <consortium name="Pathogen Informatics"/>
        </authorList>
    </citation>
    <scope>NUCLEOTIDE SEQUENCE [LARGE SCALE GENOMIC DNA]</scope>
</reference>
<evidence type="ECO:0000313" key="7">
    <source>
        <dbReference type="WBParaSite" id="HNAJ_0001079101-mRNA-1"/>
    </source>
</evidence>
<dbReference type="Pfam" id="PF00439">
    <property type="entry name" value="Bromodomain"/>
    <property type="match status" value="1"/>
</dbReference>
<dbReference type="STRING" id="102285.A0A0R3TSY3"/>
<dbReference type="GO" id="GO:0000785">
    <property type="term" value="C:chromatin"/>
    <property type="evidence" value="ECO:0007669"/>
    <property type="project" value="TreeGrafter"/>
</dbReference>
<reference evidence="7" key="1">
    <citation type="submission" date="2017-02" db="UniProtKB">
        <authorList>
            <consortium name="WormBaseParasite"/>
        </authorList>
    </citation>
    <scope>IDENTIFICATION</scope>
</reference>
<dbReference type="EMBL" id="UZAE01013220">
    <property type="protein sequence ID" value="VDO08782.1"/>
    <property type="molecule type" value="Genomic_DNA"/>
</dbReference>
<keyword evidence="3" id="KW-0175">Coiled coil</keyword>